<keyword evidence="2" id="KW-0378">Hydrolase</keyword>
<keyword evidence="2" id="KW-0255">Endonuclease</keyword>
<evidence type="ECO:0000313" key="3">
    <source>
        <dbReference type="Proteomes" id="UP000515806"/>
    </source>
</evidence>
<dbReference type="RefSeq" id="WP_187591353.1">
    <property type="nucleotide sequence ID" value="NZ_CP060723.1"/>
</dbReference>
<dbReference type="GO" id="GO:0004527">
    <property type="term" value="F:exonuclease activity"/>
    <property type="evidence" value="ECO:0007669"/>
    <property type="project" value="UniProtKB-KW"/>
</dbReference>
<accession>A0A7G9QBB4</accession>
<name>A0A7G9QBB4_9SPHI</name>
<dbReference type="PANTHER" id="PTHR11371">
    <property type="entry name" value="DEOXYRIBONUCLEASE"/>
    <property type="match status" value="1"/>
</dbReference>
<keyword evidence="2" id="KW-0269">Exonuclease</keyword>
<protein>
    <submittedName>
        <fullName evidence="2">Endonuclease/exonuclease/phosphatase family protein</fullName>
    </submittedName>
</protein>
<evidence type="ECO:0000259" key="1">
    <source>
        <dbReference type="Pfam" id="PF03372"/>
    </source>
</evidence>
<organism evidence="2 3">
    <name type="scientific">Pedobacter roseus</name>
    <dbReference type="NCBI Taxonomy" id="336820"/>
    <lineage>
        <taxon>Bacteria</taxon>
        <taxon>Pseudomonadati</taxon>
        <taxon>Bacteroidota</taxon>
        <taxon>Sphingobacteriia</taxon>
        <taxon>Sphingobacteriales</taxon>
        <taxon>Sphingobacteriaceae</taxon>
        <taxon>Pedobacter</taxon>
    </lineage>
</organism>
<keyword evidence="3" id="KW-1185">Reference proteome</keyword>
<reference evidence="2 3" key="1">
    <citation type="submission" date="2020-08" db="EMBL/GenBank/DDBJ databases">
        <title>Genome sequence of Pedobacter roseus KACC 11594T.</title>
        <authorList>
            <person name="Hyun D.-W."/>
            <person name="Bae J.-W."/>
        </authorList>
    </citation>
    <scope>NUCLEOTIDE SEQUENCE [LARGE SCALE GENOMIC DNA]</scope>
    <source>
        <strain evidence="2 3">KACC 11594</strain>
    </source>
</reference>
<dbReference type="PANTHER" id="PTHR11371:SF31">
    <property type="entry name" value="EXTRACELLULAR NUCLEASE"/>
    <property type="match status" value="1"/>
</dbReference>
<gene>
    <name evidence="2" type="ORF">H9L23_16030</name>
</gene>
<evidence type="ECO:0000313" key="2">
    <source>
        <dbReference type="EMBL" id="QNN40639.1"/>
    </source>
</evidence>
<keyword evidence="2" id="KW-0540">Nuclease</keyword>
<dbReference type="Gene3D" id="3.60.10.10">
    <property type="entry name" value="Endonuclease/exonuclease/phosphatase"/>
    <property type="match status" value="1"/>
</dbReference>
<feature type="domain" description="Endonuclease/exonuclease/phosphatase" evidence="1">
    <location>
        <begin position="54"/>
        <end position="239"/>
    </location>
</feature>
<dbReference type="AlphaFoldDB" id="A0A7G9QBB4"/>
<dbReference type="SUPFAM" id="SSF56219">
    <property type="entry name" value="DNase I-like"/>
    <property type="match status" value="1"/>
</dbReference>
<dbReference type="KEGG" id="proe:H9L23_16030"/>
<dbReference type="GO" id="GO:0004519">
    <property type="term" value="F:endonuclease activity"/>
    <property type="evidence" value="ECO:0007669"/>
    <property type="project" value="UniProtKB-KW"/>
</dbReference>
<dbReference type="Proteomes" id="UP000515806">
    <property type="component" value="Chromosome"/>
</dbReference>
<dbReference type="CDD" id="cd10283">
    <property type="entry name" value="MnuA_DNase1-like"/>
    <property type="match status" value="1"/>
</dbReference>
<sequence>MNYFYLNPRKEQTLFIEDKADRDSVIKNIVDLRKSLSSKDGIPEKKLTGNLILGTWNIREFGNTKYNGRMRESLYYIAEVISRFDLIAIQEVRDDLTDFNNICKILGNDWGSFISLVTDGVSGNRERMAFLYDKRTVSFKNVAGQIILPGESYKNAFARAPYMIRFQSGWLKFDICTVHIYYGKASKTSDEYKRRVTEIENLTGFLKKNYVEKERSNNLFVLGDFNIEDTLSDTYKAATSSSFKIPDAILKNKLAGSNVKQDKIYDQILYYNKFNDITFKNAGIFDFYKTVFNNFDN</sequence>
<dbReference type="InterPro" id="IPR005135">
    <property type="entry name" value="Endo/exonuclease/phosphatase"/>
</dbReference>
<dbReference type="Pfam" id="PF03372">
    <property type="entry name" value="Exo_endo_phos"/>
    <property type="match status" value="1"/>
</dbReference>
<dbReference type="EMBL" id="CP060723">
    <property type="protein sequence ID" value="QNN40639.1"/>
    <property type="molecule type" value="Genomic_DNA"/>
</dbReference>
<dbReference type="InterPro" id="IPR036691">
    <property type="entry name" value="Endo/exonu/phosph_ase_sf"/>
</dbReference>
<proteinExistence type="predicted"/>